<dbReference type="EMBL" id="CM026432">
    <property type="protein sequence ID" value="KAG0556343.1"/>
    <property type="molecule type" value="Genomic_DNA"/>
</dbReference>
<feature type="region of interest" description="Disordered" evidence="1">
    <location>
        <begin position="104"/>
        <end position="156"/>
    </location>
</feature>
<reference evidence="2 3" key="1">
    <citation type="submission" date="2020-06" db="EMBL/GenBank/DDBJ databases">
        <title>WGS assembly of Ceratodon purpureus strain R40.</title>
        <authorList>
            <person name="Carey S.B."/>
            <person name="Jenkins J."/>
            <person name="Shu S."/>
            <person name="Lovell J.T."/>
            <person name="Sreedasyam A."/>
            <person name="Maumus F."/>
            <person name="Tiley G.P."/>
            <person name="Fernandez-Pozo N."/>
            <person name="Barry K."/>
            <person name="Chen C."/>
            <person name="Wang M."/>
            <person name="Lipzen A."/>
            <person name="Daum C."/>
            <person name="Saski C.A."/>
            <person name="Payton A.C."/>
            <person name="Mcbreen J.C."/>
            <person name="Conrad R.E."/>
            <person name="Kollar L.M."/>
            <person name="Olsson S."/>
            <person name="Huttunen S."/>
            <person name="Landis J.B."/>
            <person name="Wickett N.J."/>
            <person name="Johnson M.G."/>
            <person name="Rensing S.A."/>
            <person name="Grimwood J."/>
            <person name="Schmutz J."/>
            <person name="Mcdaniel S.F."/>
        </authorList>
    </citation>
    <scope>NUCLEOTIDE SEQUENCE [LARGE SCALE GENOMIC DNA]</scope>
    <source>
        <strain evidence="2 3">R40</strain>
    </source>
</reference>
<dbReference type="AlphaFoldDB" id="A0A8T0GAZ6"/>
<evidence type="ECO:0000313" key="2">
    <source>
        <dbReference type="EMBL" id="KAG0556343.1"/>
    </source>
</evidence>
<name>A0A8T0GAZ6_CERPU</name>
<protein>
    <submittedName>
        <fullName evidence="2">Uncharacterized protein</fullName>
    </submittedName>
</protein>
<accession>A0A8T0GAZ6</accession>
<proteinExistence type="predicted"/>
<feature type="compositionally biased region" description="Basic and acidic residues" evidence="1">
    <location>
        <begin position="111"/>
        <end position="120"/>
    </location>
</feature>
<comment type="caution">
    <text evidence="2">The sequence shown here is derived from an EMBL/GenBank/DDBJ whole genome shotgun (WGS) entry which is preliminary data.</text>
</comment>
<evidence type="ECO:0000256" key="1">
    <source>
        <dbReference type="SAM" id="MobiDB-lite"/>
    </source>
</evidence>
<organism evidence="2 3">
    <name type="scientific">Ceratodon purpureus</name>
    <name type="common">Fire moss</name>
    <name type="synonym">Dicranum purpureum</name>
    <dbReference type="NCBI Taxonomy" id="3225"/>
    <lineage>
        <taxon>Eukaryota</taxon>
        <taxon>Viridiplantae</taxon>
        <taxon>Streptophyta</taxon>
        <taxon>Embryophyta</taxon>
        <taxon>Bryophyta</taxon>
        <taxon>Bryophytina</taxon>
        <taxon>Bryopsida</taxon>
        <taxon>Dicranidae</taxon>
        <taxon>Pseudoditrichales</taxon>
        <taxon>Ditrichaceae</taxon>
        <taxon>Ceratodon</taxon>
    </lineage>
</organism>
<dbReference type="Proteomes" id="UP000822688">
    <property type="component" value="Chromosome 11"/>
</dbReference>
<keyword evidence="3" id="KW-1185">Reference proteome</keyword>
<sequence length="156" mass="16091">MAAPNESGYGVGVKEDAKTVDVDEVKRQVPKVVETVGEENGTDAGPEDEQVAKKARVEKVEEPEVEPVEAVEGGAVVEKEGEGEAVEGVNGEEVVEEGGVEVENGAAEEENGAKEVKDVAPGDGGLRTLLQEGEDVKTTSVGSHGADATHMLNGAK</sequence>
<gene>
    <name evidence="2" type="ORF">KC19_11G046200</name>
</gene>
<evidence type="ECO:0000313" key="3">
    <source>
        <dbReference type="Proteomes" id="UP000822688"/>
    </source>
</evidence>